<dbReference type="AlphaFoldDB" id="B0WPJ9"/>
<dbReference type="FunCoup" id="B0WPJ9">
    <property type="interactions" value="383"/>
</dbReference>
<dbReference type="EC" id="4.1.1.17" evidence="7"/>
<dbReference type="EMBL" id="DS232025">
    <property type="protein sequence ID" value="EDS32389.1"/>
    <property type="molecule type" value="Genomic_DNA"/>
</dbReference>
<dbReference type="Gene3D" id="3.20.20.10">
    <property type="entry name" value="Alanine racemase"/>
    <property type="match status" value="1"/>
</dbReference>
<evidence type="ECO:0000256" key="9">
    <source>
        <dbReference type="ARBA" id="ARBA00046672"/>
    </source>
</evidence>
<gene>
    <name evidence="16" type="primary">6041364</name>
    <name evidence="15" type="ORF">CpipJ_CPIJ009094</name>
</gene>
<dbReference type="SUPFAM" id="SSF50621">
    <property type="entry name" value="Alanine racemase C-terminal domain-like"/>
    <property type="match status" value="1"/>
</dbReference>
<keyword evidence="17" id="KW-1185">Reference proteome</keyword>
<dbReference type="FunFam" id="3.20.20.10:FF:000005">
    <property type="entry name" value="Ornithine decarboxylase"/>
    <property type="match status" value="1"/>
</dbReference>
<dbReference type="InterPro" id="IPR022643">
    <property type="entry name" value="De-COase2_C"/>
</dbReference>
<accession>B0WPJ9</accession>
<evidence type="ECO:0000256" key="10">
    <source>
        <dbReference type="ARBA" id="ARBA00049127"/>
    </source>
</evidence>
<dbReference type="OrthoDB" id="5034579at2759"/>
<dbReference type="Pfam" id="PF00278">
    <property type="entry name" value="Orn_DAP_Arg_deC"/>
    <property type="match status" value="1"/>
</dbReference>
<dbReference type="OMA" id="FISEDYW"/>
<dbReference type="InterPro" id="IPR009006">
    <property type="entry name" value="Ala_racemase/Decarboxylase_C"/>
</dbReference>
<dbReference type="EnsemblMetazoa" id="CPIJ009094-RA">
    <property type="protein sequence ID" value="CPIJ009094-PA"/>
    <property type="gene ID" value="CPIJ009094"/>
</dbReference>
<comment type="cofactor">
    <cofactor evidence="1 11">
        <name>pyridoxal 5'-phosphate</name>
        <dbReference type="ChEBI" id="CHEBI:597326"/>
    </cofactor>
</comment>
<evidence type="ECO:0000256" key="5">
    <source>
        <dbReference type="ARBA" id="ARBA00023239"/>
    </source>
</evidence>
<proteinExistence type="inferred from homology"/>
<dbReference type="InterPro" id="IPR029066">
    <property type="entry name" value="PLP-binding_barrel"/>
</dbReference>
<evidence type="ECO:0000259" key="14">
    <source>
        <dbReference type="Pfam" id="PF02784"/>
    </source>
</evidence>
<comment type="pathway">
    <text evidence="6">Amine and polyamine biosynthesis; putrescine biosynthesis via L-ornithine pathway; putrescine from L-ornithine: step 1/1.</text>
</comment>
<dbReference type="PRINTS" id="PR01182">
    <property type="entry name" value="ORNDCRBXLASE"/>
</dbReference>
<dbReference type="GO" id="GO:0004586">
    <property type="term" value="F:ornithine decarboxylase activity"/>
    <property type="evidence" value="ECO:0007669"/>
    <property type="project" value="UniProtKB-EC"/>
</dbReference>
<evidence type="ECO:0000256" key="4">
    <source>
        <dbReference type="ARBA" id="ARBA00023115"/>
    </source>
</evidence>
<feature type="modified residue" description="N6-(pyridoxal phosphate)lysine" evidence="11">
    <location>
        <position position="66"/>
    </location>
</feature>
<evidence type="ECO:0000256" key="1">
    <source>
        <dbReference type="ARBA" id="ARBA00001933"/>
    </source>
</evidence>
<keyword evidence="4" id="KW-0620">Polyamine biosynthesis</keyword>
<dbReference type="HOGENOM" id="CLU_026444_1_1_1"/>
<dbReference type="InterPro" id="IPR022644">
    <property type="entry name" value="De-COase2_N"/>
</dbReference>
<dbReference type="VEuPathDB" id="VectorBase:CPIJ009094"/>
<comment type="function">
    <text evidence="8">Catalyzes the first and rate-limiting step of polyamine biosynthesis that converts ornithine into putrescine, which is the precursor for the polyamines, spermidine and spermine. Polyamines are essential for cell proliferation and are implicated in cellular processes, ranging from DNA replication to apoptosis.</text>
</comment>
<evidence type="ECO:0000256" key="12">
    <source>
        <dbReference type="RuleBase" id="RU003737"/>
    </source>
</evidence>
<dbReference type="SUPFAM" id="SSF51419">
    <property type="entry name" value="PLP-binding barrel"/>
    <property type="match status" value="1"/>
</dbReference>
<dbReference type="VEuPathDB" id="VectorBase:CQUJHB014957"/>
<reference evidence="15" key="1">
    <citation type="submission" date="2007-03" db="EMBL/GenBank/DDBJ databases">
        <title>Annotation of Culex pipiens quinquefasciatus.</title>
        <authorList>
            <consortium name="The Broad Institute Genome Sequencing Platform"/>
            <person name="Atkinson P.W."/>
            <person name="Hemingway J."/>
            <person name="Christensen B.M."/>
            <person name="Higgs S."/>
            <person name="Kodira C."/>
            <person name="Hannick L."/>
            <person name="Megy K."/>
            <person name="O'Leary S."/>
            <person name="Pearson M."/>
            <person name="Haas B.J."/>
            <person name="Mauceli E."/>
            <person name="Wortman J.R."/>
            <person name="Lee N.H."/>
            <person name="Guigo R."/>
            <person name="Stanke M."/>
            <person name="Alvarado L."/>
            <person name="Amedeo P."/>
            <person name="Antoine C.H."/>
            <person name="Arensburger P."/>
            <person name="Bidwell S.L."/>
            <person name="Crawford M."/>
            <person name="Camaro F."/>
            <person name="Devon K."/>
            <person name="Engels R."/>
            <person name="Hammond M."/>
            <person name="Howarth C."/>
            <person name="Koehrsen M."/>
            <person name="Lawson D."/>
            <person name="Montgomery P."/>
            <person name="Nene V."/>
            <person name="Nusbaum C."/>
            <person name="Puiu D."/>
            <person name="Romero-Severson J."/>
            <person name="Severson D.W."/>
            <person name="Shumway M."/>
            <person name="Sisk P."/>
            <person name="Stolte C."/>
            <person name="Zeng Q."/>
            <person name="Eisenstadt E."/>
            <person name="Fraser-Liggett C."/>
            <person name="Strausberg R."/>
            <person name="Galagan J."/>
            <person name="Birren B."/>
            <person name="Collins F.H."/>
        </authorList>
    </citation>
    <scope>NUCLEOTIDE SEQUENCE [LARGE SCALE GENOMIC DNA]</scope>
    <source>
        <strain evidence="15">JHB</strain>
    </source>
</reference>
<dbReference type="eggNOG" id="KOG0622">
    <property type="taxonomic scope" value="Eukaryota"/>
</dbReference>
<reference evidence="16" key="2">
    <citation type="submission" date="2020-05" db="UniProtKB">
        <authorList>
            <consortium name="EnsemblMetazoa"/>
        </authorList>
    </citation>
    <scope>IDENTIFICATION</scope>
    <source>
        <strain evidence="16">JHB</strain>
    </source>
</reference>
<keyword evidence="5" id="KW-0456">Lyase</keyword>
<feature type="active site" description="Proton donor" evidence="11">
    <location>
        <position position="349"/>
    </location>
</feature>
<evidence type="ECO:0000256" key="3">
    <source>
        <dbReference type="ARBA" id="ARBA00022898"/>
    </source>
</evidence>
<sequence>MDLLSVLKCRLEVVDDEVSSRDLVNRLVALGPQEEPLHLIELDTLMKRHYQWLRHLPRVRPFYAIKSNDDAALVETAILLGCGFDCASKAEVHRVLGFGVDRERIIFAQPAKTIESLRYAREKNIRTVFDSEFELRKLHEHYPEAEVLIRYRFDSRNARVNLGNKFGCDPGQEARVLLQLAKDLGIKVVGWCFNVGSACSDAEIFYDAIRKGREISDYAATLGFHFNYIDLGGGFSGDKDVSIEKYSVHINKALDEFYPDDKGLTIIAEPGRYYSAAAVTSVIPVHGKRVFRDATDQNKIDKVFYYFNDGIYGTFISAKYRNQPVNPIIWKKRGDCGPAYSSTLFGPTCDGSDFFASDIQLPELDISDFVVFENQGAYARVHSCRFNGFCLPKGVIFIRRSAMDLLYEVFDVDNPDQIVLKSKFLQENNVIEKLKFVC</sequence>
<dbReference type="InterPro" id="IPR022653">
    <property type="entry name" value="De-COase2_pyr-phos_BS"/>
</dbReference>
<name>B0WPJ9_CULQU</name>
<dbReference type="PRINTS" id="PR01179">
    <property type="entry name" value="ODADCRBXLASE"/>
</dbReference>
<comment type="similarity">
    <text evidence="2 12">Belongs to the Orn/Lys/Arg decarboxylase class-II family.</text>
</comment>
<dbReference type="CDD" id="cd00622">
    <property type="entry name" value="PLPDE_III_ODC"/>
    <property type="match status" value="1"/>
</dbReference>
<evidence type="ECO:0000313" key="16">
    <source>
        <dbReference type="EnsemblMetazoa" id="CPIJ009094-PA"/>
    </source>
</evidence>
<dbReference type="GO" id="GO:0033387">
    <property type="term" value="P:putrescine biosynthetic process from arginine, via ornithine"/>
    <property type="evidence" value="ECO:0007669"/>
    <property type="project" value="TreeGrafter"/>
</dbReference>
<dbReference type="STRING" id="7176.B0WPJ9"/>
<dbReference type="PROSITE" id="PS00878">
    <property type="entry name" value="ODR_DC_2_1"/>
    <property type="match status" value="1"/>
</dbReference>
<dbReference type="InterPro" id="IPR000183">
    <property type="entry name" value="Orn/DAP/Arg_de-COase"/>
</dbReference>
<evidence type="ECO:0000313" key="17">
    <source>
        <dbReference type="Proteomes" id="UP000002320"/>
    </source>
</evidence>
<evidence type="ECO:0000256" key="7">
    <source>
        <dbReference type="ARBA" id="ARBA00034138"/>
    </source>
</evidence>
<feature type="domain" description="Orn/DAP/Arg decarboxylase 2 C-terminal" evidence="13">
    <location>
        <begin position="278"/>
        <end position="376"/>
    </location>
</feature>
<keyword evidence="3 11" id="KW-0663">Pyridoxal phosphate</keyword>
<evidence type="ECO:0000259" key="13">
    <source>
        <dbReference type="Pfam" id="PF00278"/>
    </source>
</evidence>
<evidence type="ECO:0000313" key="15">
    <source>
        <dbReference type="EMBL" id="EDS32389.1"/>
    </source>
</evidence>
<feature type="domain" description="Orn/DAP/Arg decarboxylase 2 N-terminal" evidence="14">
    <location>
        <begin position="43"/>
        <end position="276"/>
    </location>
</feature>
<dbReference type="InterPro" id="IPR002433">
    <property type="entry name" value="Orn_de-COase"/>
</dbReference>
<dbReference type="Gene3D" id="2.40.37.10">
    <property type="entry name" value="Lyase, Ornithine Decarboxylase, Chain A, domain 1"/>
    <property type="match status" value="1"/>
</dbReference>
<dbReference type="InParanoid" id="B0WPJ9"/>
<evidence type="ECO:0000256" key="2">
    <source>
        <dbReference type="ARBA" id="ARBA00008872"/>
    </source>
</evidence>
<dbReference type="Pfam" id="PF02784">
    <property type="entry name" value="Orn_Arg_deC_N"/>
    <property type="match status" value="1"/>
</dbReference>
<protein>
    <recommendedName>
        <fullName evidence="7">ornithine decarboxylase</fullName>
        <ecNumber evidence="7">4.1.1.17</ecNumber>
    </recommendedName>
</protein>
<organism>
    <name type="scientific">Culex quinquefasciatus</name>
    <name type="common">Southern house mosquito</name>
    <name type="synonym">Culex pungens</name>
    <dbReference type="NCBI Taxonomy" id="7176"/>
    <lineage>
        <taxon>Eukaryota</taxon>
        <taxon>Metazoa</taxon>
        <taxon>Ecdysozoa</taxon>
        <taxon>Arthropoda</taxon>
        <taxon>Hexapoda</taxon>
        <taxon>Insecta</taxon>
        <taxon>Pterygota</taxon>
        <taxon>Neoptera</taxon>
        <taxon>Endopterygota</taxon>
        <taxon>Diptera</taxon>
        <taxon>Nematocera</taxon>
        <taxon>Culicoidea</taxon>
        <taxon>Culicidae</taxon>
        <taxon>Culicinae</taxon>
        <taxon>Culicini</taxon>
        <taxon>Culex</taxon>
        <taxon>Culex</taxon>
    </lineage>
</organism>
<comment type="catalytic activity">
    <reaction evidence="10">
        <text>L-ornithine + H(+) = putrescine + CO2</text>
        <dbReference type="Rhea" id="RHEA:22964"/>
        <dbReference type="ChEBI" id="CHEBI:15378"/>
        <dbReference type="ChEBI" id="CHEBI:16526"/>
        <dbReference type="ChEBI" id="CHEBI:46911"/>
        <dbReference type="ChEBI" id="CHEBI:326268"/>
        <dbReference type="EC" id="4.1.1.17"/>
    </reaction>
</comment>
<evidence type="ECO:0000256" key="6">
    <source>
        <dbReference type="ARBA" id="ARBA00034115"/>
    </source>
</evidence>
<comment type="subunit">
    <text evidence="9">Homodimer. Only the dimer is catalytically active, as the active sites are constructed of residues from both monomers.</text>
</comment>
<dbReference type="KEGG" id="cqu:CpipJ_CPIJ009094"/>
<dbReference type="GO" id="GO:0005737">
    <property type="term" value="C:cytoplasm"/>
    <property type="evidence" value="ECO:0007669"/>
    <property type="project" value="TreeGrafter"/>
</dbReference>
<dbReference type="PANTHER" id="PTHR11482">
    <property type="entry name" value="ARGININE/DIAMINOPIMELATE/ORNITHINE DECARBOXYLASE"/>
    <property type="match status" value="1"/>
</dbReference>
<evidence type="ECO:0000256" key="8">
    <source>
        <dbReference type="ARBA" id="ARBA00037173"/>
    </source>
</evidence>
<dbReference type="Proteomes" id="UP000002320">
    <property type="component" value="Unassembled WGS sequence"/>
</dbReference>
<evidence type="ECO:0000256" key="11">
    <source>
        <dbReference type="PIRSR" id="PIRSR600183-50"/>
    </source>
</evidence>
<dbReference type="PANTHER" id="PTHR11482:SF6">
    <property type="entry name" value="ORNITHINE DECARBOXYLASE 1-RELATED"/>
    <property type="match status" value="1"/>
</dbReference>